<dbReference type="PROSITE" id="PS00201">
    <property type="entry name" value="FLAVODOXIN"/>
    <property type="match status" value="1"/>
</dbReference>
<dbReference type="Gene3D" id="3.40.50.360">
    <property type="match status" value="1"/>
</dbReference>
<dbReference type="InterPro" id="IPR036866">
    <property type="entry name" value="RibonucZ/Hydroxyglut_hydro"/>
</dbReference>
<dbReference type="InterPro" id="IPR008254">
    <property type="entry name" value="Flavodoxin/NO_synth"/>
</dbReference>
<dbReference type="InterPro" id="IPR001226">
    <property type="entry name" value="Flavodoxin_CS"/>
</dbReference>
<dbReference type="CDD" id="cd07709">
    <property type="entry name" value="flavodiiron_proteins_MBL-fold"/>
    <property type="match status" value="1"/>
</dbReference>
<dbReference type="PIRSF" id="PIRSF005243">
    <property type="entry name" value="ROO"/>
    <property type="match status" value="1"/>
</dbReference>
<evidence type="ECO:0000256" key="1">
    <source>
        <dbReference type="ARBA" id="ARBA00007121"/>
    </source>
</evidence>
<dbReference type="RefSeq" id="WP_154572173.1">
    <property type="nucleotide sequence ID" value="NZ_DBEZJY010000065.1"/>
</dbReference>
<dbReference type="Gene3D" id="3.60.15.10">
    <property type="entry name" value="Ribonuclease Z/Hydroxyacylglutathione hydrolase-like"/>
    <property type="match status" value="1"/>
</dbReference>
<organism evidence="3">
    <name type="scientific">Baileyella intestinalis</name>
    <dbReference type="NCBI Taxonomy" id="2606709"/>
    <lineage>
        <taxon>Bacteria</taxon>
        <taxon>Bacillati</taxon>
        <taxon>Bacillota</taxon>
        <taxon>Clostridia</taxon>
        <taxon>Peptostreptococcales</taxon>
        <taxon>Anaerovoracaceae</taxon>
        <taxon>Baileyella</taxon>
    </lineage>
</organism>
<protein>
    <submittedName>
        <fullName evidence="3">FprA family A-type flavoprotein</fullName>
    </submittedName>
</protein>
<dbReference type="EMBL" id="VUNB01000003">
    <property type="protein sequence ID" value="MST68694.1"/>
    <property type="molecule type" value="Genomic_DNA"/>
</dbReference>
<dbReference type="InterPro" id="IPR016440">
    <property type="entry name" value="Rubredoxin-O_OxRdtase"/>
</dbReference>
<gene>
    <name evidence="3" type="ORF">FYJ66_03700</name>
</gene>
<sequence>MYCVNKINDDMYWIGGNDRKITVFEGAVPIPDGMAYNSYFVDDEKTVVIDTVDHAVSKVFYENIRHMLNGRKLDYVIVNHVEPDHSASLEDLILRYPEAKVVGTAKIKAMVKQYVCWDVDEKFIVVKEGQELNTGRHSFTFINAPMVHWPEVMVTYDLSTGILFSADAFGIYGAHNGNIFADKYDFDTEWLPAARSYYTTIVGKYGKFTANLLKKASALDITMICPLHGYVIRKDIGKYIDAYMKWALYEPEEKGVLILYSSPYGNTQNAAEIVASHLAEDGVDKIKIMDVSRKDPMEVLPEVFRYSNLLVAANTYNAEIFIKMEEALAEMKSMGVQNKKVSVIQNGSWNPASGKKVVEFFQGLQKITFVGDMVTVRSSVKEETRAELEKLAQDIAEDIKEA</sequence>
<dbReference type="Pfam" id="PF00258">
    <property type="entry name" value="Flavodoxin_1"/>
    <property type="match status" value="1"/>
</dbReference>
<feature type="domain" description="Flavodoxin-like" evidence="2">
    <location>
        <begin position="256"/>
        <end position="396"/>
    </location>
</feature>
<dbReference type="PANTHER" id="PTHR43717:SF1">
    <property type="entry name" value="ANAEROBIC NITRIC OXIDE REDUCTASE FLAVORUBREDOXIN"/>
    <property type="match status" value="1"/>
</dbReference>
<dbReference type="InterPro" id="IPR029039">
    <property type="entry name" value="Flavoprotein-like_sf"/>
</dbReference>
<dbReference type="InterPro" id="IPR001279">
    <property type="entry name" value="Metallo-B-lactamas"/>
</dbReference>
<dbReference type="GO" id="GO:0010181">
    <property type="term" value="F:FMN binding"/>
    <property type="evidence" value="ECO:0007669"/>
    <property type="project" value="InterPro"/>
</dbReference>
<dbReference type="SMART" id="SM00849">
    <property type="entry name" value="Lactamase_B"/>
    <property type="match status" value="1"/>
</dbReference>
<dbReference type="SUPFAM" id="SSF52218">
    <property type="entry name" value="Flavoproteins"/>
    <property type="match status" value="1"/>
</dbReference>
<dbReference type="Pfam" id="PF19583">
    <property type="entry name" value="ODP"/>
    <property type="match status" value="1"/>
</dbReference>
<dbReference type="GO" id="GO:0046872">
    <property type="term" value="F:metal ion binding"/>
    <property type="evidence" value="ECO:0007669"/>
    <property type="project" value="InterPro"/>
</dbReference>
<name>A0A6A8MA34_9FIRM</name>
<dbReference type="GO" id="GO:0016651">
    <property type="term" value="F:oxidoreductase activity, acting on NAD(P)H"/>
    <property type="evidence" value="ECO:0007669"/>
    <property type="project" value="UniProtKB-ARBA"/>
</dbReference>
<reference evidence="3" key="1">
    <citation type="submission" date="2019-09" db="EMBL/GenBank/DDBJ databases">
        <title>In-depth cultivation of the pig gut microbiome towards novel bacterial diversity and tailored functional studies.</title>
        <authorList>
            <person name="Wylensek D."/>
            <person name="Hitch T.C.A."/>
            <person name="Clavel T."/>
        </authorList>
    </citation>
    <scope>NUCLEOTIDE SEQUENCE</scope>
    <source>
        <strain evidence="3">RF-744-FAT-WT-3</strain>
    </source>
</reference>
<evidence type="ECO:0000259" key="2">
    <source>
        <dbReference type="PROSITE" id="PS50902"/>
    </source>
</evidence>
<comment type="caution">
    <text evidence="3">The sequence shown here is derived from an EMBL/GenBank/DDBJ whole genome shotgun (WGS) entry which is preliminary data.</text>
</comment>
<accession>A0A6A8MA34</accession>
<dbReference type="SUPFAM" id="SSF56281">
    <property type="entry name" value="Metallo-hydrolase/oxidoreductase"/>
    <property type="match status" value="1"/>
</dbReference>
<evidence type="ECO:0000313" key="3">
    <source>
        <dbReference type="EMBL" id="MST68694.1"/>
    </source>
</evidence>
<dbReference type="InterPro" id="IPR045761">
    <property type="entry name" value="ODP_dom"/>
</dbReference>
<dbReference type="PANTHER" id="PTHR43717">
    <property type="entry name" value="ANAEROBIC NITRIC OXIDE REDUCTASE FLAVORUBREDOXIN"/>
    <property type="match status" value="1"/>
</dbReference>
<dbReference type="GO" id="GO:0009055">
    <property type="term" value="F:electron transfer activity"/>
    <property type="evidence" value="ECO:0007669"/>
    <property type="project" value="InterPro"/>
</dbReference>
<comment type="similarity">
    <text evidence="1">In the N-terminal section; belongs to the zinc metallo-hydrolase group 3 family.</text>
</comment>
<proteinExistence type="inferred from homology"/>
<dbReference type="PROSITE" id="PS50902">
    <property type="entry name" value="FLAVODOXIN_LIKE"/>
    <property type="match status" value="1"/>
</dbReference>
<dbReference type="AlphaFoldDB" id="A0A6A8MA34"/>